<dbReference type="PANTHER" id="PTHR30347:SF1">
    <property type="entry name" value="MECHANOSENSITIVE CHANNEL MSCK"/>
    <property type="match status" value="1"/>
</dbReference>
<dbReference type="InterPro" id="IPR049278">
    <property type="entry name" value="MS_channel_C"/>
</dbReference>
<dbReference type="Pfam" id="PF00924">
    <property type="entry name" value="MS_channel_2nd"/>
    <property type="match status" value="1"/>
</dbReference>
<dbReference type="RefSeq" id="WP_167079048.1">
    <property type="nucleotide sequence ID" value="NZ_VVIW01000016.1"/>
</dbReference>
<comment type="similarity">
    <text evidence="2">Belongs to the MscS (TC 1.A.23) family.</text>
</comment>
<organism evidence="10 11">
    <name type="scientific">Massilia aquatica</name>
    <dbReference type="NCBI Taxonomy" id="2609000"/>
    <lineage>
        <taxon>Bacteria</taxon>
        <taxon>Pseudomonadati</taxon>
        <taxon>Pseudomonadota</taxon>
        <taxon>Betaproteobacteria</taxon>
        <taxon>Burkholderiales</taxon>
        <taxon>Oxalobacteraceae</taxon>
        <taxon>Telluria group</taxon>
        <taxon>Massilia</taxon>
    </lineage>
</organism>
<comment type="subcellular location">
    <subcellularLocation>
        <location evidence="1">Cell membrane</location>
        <topology evidence="1">Multi-pass membrane protein</topology>
    </subcellularLocation>
</comment>
<gene>
    <name evidence="10" type="ORF">F1609_23245</name>
</gene>
<evidence type="ECO:0000259" key="8">
    <source>
        <dbReference type="Pfam" id="PF00924"/>
    </source>
</evidence>
<evidence type="ECO:0000256" key="7">
    <source>
        <dbReference type="SAM" id="Phobius"/>
    </source>
</evidence>
<keyword evidence="4 7" id="KW-0812">Transmembrane</keyword>
<evidence type="ECO:0000256" key="2">
    <source>
        <dbReference type="ARBA" id="ARBA00008017"/>
    </source>
</evidence>
<dbReference type="SUPFAM" id="SSF50182">
    <property type="entry name" value="Sm-like ribonucleoproteins"/>
    <property type="match status" value="1"/>
</dbReference>
<name>A0ABX0MDQ7_9BURK</name>
<keyword evidence="3" id="KW-1003">Cell membrane</keyword>
<dbReference type="InterPro" id="IPR023408">
    <property type="entry name" value="MscS_beta-dom_sf"/>
</dbReference>
<keyword evidence="5 7" id="KW-1133">Transmembrane helix</keyword>
<evidence type="ECO:0000256" key="4">
    <source>
        <dbReference type="ARBA" id="ARBA00022692"/>
    </source>
</evidence>
<feature type="transmembrane region" description="Helical" evidence="7">
    <location>
        <begin position="131"/>
        <end position="148"/>
    </location>
</feature>
<feature type="domain" description="Mechanosensitive ion channel MscS C-terminal" evidence="9">
    <location>
        <begin position="331"/>
        <end position="405"/>
    </location>
</feature>
<dbReference type="InterPro" id="IPR052702">
    <property type="entry name" value="MscS-like_channel"/>
</dbReference>
<dbReference type="InterPro" id="IPR010920">
    <property type="entry name" value="LSM_dom_sf"/>
</dbReference>
<dbReference type="EMBL" id="VVIW01000016">
    <property type="protein sequence ID" value="NHZ43068.1"/>
    <property type="molecule type" value="Genomic_DNA"/>
</dbReference>
<reference evidence="10 11" key="1">
    <citation type="submission" date="2019-09" db="EMBL/GenBank/DDBJ databases">
        <title>Taxonomy of Antarctic Massilia spp.: description of Massilia rubra sp. nov., Massilia aquatica sp. nov., Massilia mucilaginosa sp. nov., Massilia frigida sp. nov. isolated from streams, lakes and regoliths.</title>
        <authorList>
            <person name="Holochova P."/>
            <person name="Sedlacek I."/>
            <person name="Kralova S."/>
            <person name="Maslanova I."/>
            <person name="Busse H.-J."/>
            <person name="Stankova E."/>
            <person name="Vrbovska V."/>
            <person name="Kovarovic V."/>
            <person name="Bartak M."/>
            <person name="Svec P."/>
            <person name="Pantucek R."/>
        </authorList>
    </citation>
    <scope>NUCLEOTIDE SEQUENCE [LARGE SCALE GENOMIC DNA]</scope>
    <source>
        <strain evidence="10 11">CCM 8693</strain>
    </source>
</reference>
<evidence type="ECO:0000256" key="1">
    <source>
        <dbReference type="ARBA" id="ARBA00004651"/>
    </source>
</evidence>
<feature type="transmembrane region" description="Helical" evidence="7">
    <location>
        <begin position="20"/>
        <end position="40"/>
    </location>
</feature>
<sequence>MPLSNVLSDLIEDFDKPIFLYQAGAIAVCVVLGWGLGYAIRRAWLRGRSGSGVVQIGVESFSYVLSPLAVVGFLAIAKLLFVAERYNVHLLRLALPLFASLAVIRLAFYLMRRVFARHGPVGAAILTFEKIFAMLVWLAVALYIAGLWPDVFDFLDETKLPIGKRGGLSLASIFQAVVSVVILLMLALWAGAALEERLMNVQGIHTSSRAVIGRMSRAVLIIIAVLGSLTLVGIDLTVLSVFGGALGVGLGLGMQKIASNYVSGFVILLERSLAIGDMISVDKFTGKVTHINTRYTVLQGLDGVETVLPNEMLISGPVQNQSLSNRSIRVATTITVAYDSDLAVIMPLLEQQPQGVERVLEDPAPGVSLTKFGADGYDLEVGFWIRDPENGRGGVISEVNKKIYALIQAGQIRLAYPARDTRLLDAQMMTVLAGMARPEAQSAETPPPSPQ</sequence>
<feature type="transmembrane region" description="Helical" evidence="7">
    <location>
        <begin position="218"/>
        <end position="242"/>
    </location>
</feature>
<protein>
    <submittedName>
        <fullName evidence="10">Mechanosensitive ion channel</fullName>
    </submittedName>
</protein>
<dbReference type="Gene3D" id="2.30.30.60">
    <property type="match status" value="1"/>
</dbReference>
<dbReference type="Proteomes" id="UP000819052">
    <property type="component" value="Unassembled WGS sequence"/>
</dbReference>
<dbReference type="InterPro" id="IPR011066">
    <property type="entry name" value="MscS_channel_C_sf"/>
</dbReference>
<dbReference type="Gene3D" id="3.30.70.100">
    <property type="match status" value="1"/>
</dbReference>
<evidence type="ECO:0000256" key="3">
    <source>
        <dbReference type="ARBA" id="ARBA00022475"/>
    </source>
</evidence>
<comment type="caution">
    <text evidence="10">The sequence shown here is derived from an EMBL/GenBank/DDBJ whole genome shotgun (WGS) entry which is preliminary data.</text>
</comment>
<evidence type="ECO:0000259" key="9">
    <source>
        <dbReference type="Pfam" id="PF21082"/>
    </source>
</evidence>
<dbReference type="Pfam" id="PF21082">
    <property type="entry name" value="MS_channel_3rd"/>
    <property type="match status" value="1"/>
</dbReference>
<feature type="transmembrane region" description="Helical" evidence="7">
    <location>
        <begin position="89"/>
        <end position="110"/>
    </location>
</feature>
<keyword evidence="11" id="KW-1185">Reference proteome</keyword>
<dbReference type="PANTHER" id="PTHR30347">
    <property type="entry name" value="POTASSIUM CHANNEL RELATED"/>
    <property type="match status" value="1"/>
</dbReference>
<dbReference type="InterPro" id="IPR011014">
    <property type="entry name" value="MscS_channel_TM-2"/>
</dbReference>
<dbReference type="SUPFAM" id="SSF82689">
    <property type="entry name" value="Mechanosensitive channel protein MscS (YggB), C-terminal domain"/>
    <property type="match status" value="1"/>
</dbReference>
<keyword evidence="6 7" id="KW-0472">Membrane</keyword>
<evidence type="ECO:0000256" key="5">
    <source>
        <dbReference type="ARBA" id="ARBA00022989"/>
    </source>
</evidence>
<accession>A0ABX0MDQ7</accession>
<proteinExistence type="inferred from homology"/>
<feature type="transmembrane region" description="Helical" evidence="7">
    <location>
        <begin position="61"/>
        <end position="83"/>
    </location>
</feature>
<evidence type="ECO:0000313" key="11">
    <source>
        <dbReference type="Proteomes" id="UP000819052"/>
    </source>
</evidence>
<feature type="domain" description="Mechanosensitive ion channel MscS" evidence="8">
    <location>
        <begin position="257"/>
        <end position="322"/>
    </location>
</feature>
<feature type="transmembrane region" description="Helical" evidence="7">
    <location>
        <begin position="168"/>
        <end position="190"/>
    </location>
</feature>
<dbReference type="SUPFAM" id="SSF82861">
    <property type="entry name" value="Mechanosensitive channel protein MscS (YggB), transmembrane region"/>
    <property type="match status" value="1"/>
</dbReference>
<dbReference type="InterPro" id="IPR006685">
    <property type="entry name" value="MscS_channel_2nd"/>
</dbReference>
<evidence type="ECO:0000313" key="10">
    <source>
        <dbReference type="EMBL" id="NHZ43068.1"/>
    </source>
</evidence>
<dbReference type="Gene3D" id="1.10.287.1260">
    <property type="match status" value="1"/>
</dbReference>
<evidence type="ECO:0000256" key="6">
    <source>
        <dbReference type="ARBA" id="ARBA00023136"/>
    </source>
</evidence>